<keyword evidence="3" id="KW-1185">Reference proteome</keyword>
<organism evidence="2 3">
    <name type="scientific">Actinoplanes ianthinogenes</name>
    <dbReference type="NCBI Taxonomy" id="122358"/>
    <lineage>
        <taxon>Bacteria</taxon>
        <taxon>Bacillati</taxon>
        <taxon>Actinomycetota</taxon>
        <taxon>Actinomycetes</taxon>
        <taxon>Micromonosporales</taxon>
        <taxon>Micromonosporaceae</taxon>
        <taxon>Actinoplanes</taxon>
    </lineage>
</organism>
<dbReference type="RefSeq" id="WP_189334178.1">
    <property type="nucleotide sequence ID" value="NZ_AP023356.1"/>
</dbReference>
<dbReference type="InterPro" id="IPR036513">
    <property type="entry name" value="STAS_dom_sf"/>
</dbReference>
<protein>
    <recommendedName>
        <fullName evidence="1">STAS domain-containing protein</fullName>
    </recommendedName>
</protein>
<dbReference type="PROSITE" id="PS50801">
    <property type="entry name" value="STAS"/>
    <property type="match status" value="1"/>
</dbReference>
<proteinExistence type="predicted"/>
<reference evidence="2 3" key="1">
    <citation type="submission" date="2020-08" db="EMBL/GenBank/DDBJ databases">
        <title>Whole genome shotgun sequence of Actinoplanes ianthinogenes NBRC 13996.</title>
        <authorList>
            <person name="Komaki H."/>
            <person name="Tamura T."/>
        </authorList>
    </citation>
    <scope>NUCLEOTIDE SEQUENCE [LARGE SCALE GENOMIC DNA]</scope>
    <source>
        <strain evidence="2 3">NBRC 13996</strain>
    </source>
</reference>
<dbReference type="Pfam" id="PF13466">
    <property type="entry name" value="STAS_2"/>
    <property type="match status" value="1"/>
</dbReference>
<sequence length="118" mass="12143">MNTFVSGGPADSEPVTPVTALTAGGGELIIRLAGELDGTTAPALGAQLDSMVSVEPVRRVVVDLSDVDFCDAATVRVFVLLATALTGRGGALRIHGARPHIAWLLRRLGAGGLLSDPW</sequence>
<dbReference type="InterPro" id="IPR002645">
    <property type="entry name" value="STAS_dom"/>
</dbReference>
<dbReference type="PANTHER" id="PTHR33495">
    <property type="entry name" value="ANTI-SIGMA FACTOR ANTAGONIST TM_1081-RELATED-RELATED"/>
    <property type="match status" value="1"/>
</dbReference>
<dbReference type="PANTHER" id="PTHR33495:SF2">
    <property type="entry name" value="ANTI-SIGMA FACTOR ANTAGONIST TM_1081-RELATED"/>
    <property type="match status" value="1"/>
</dbReference>
<dbReference type="Gene3D" id="3.30.750.24">
    <property type="entry name" value="STAS domain"/>
    <property type="match status" value="1"/>
</dbReference>
<dbReference type="InterPro" id="IPR058548">
    <property type="entry name" value="MlaB-like_STAS"/>
</dbReference>
<feature type="domain" description="STAS" evidence="1">
    <location>
        <begin position="26"/>
        <end position="118"/>
    </location>
</feature>
<dbReference type="Proteomes" id="UP000676967">
    <property type="component" value="Chromosome"/>
</dbReference>
<evidence type="ECO:0000313" key="3">
    <source>
        <dbReference type="Proteomes" id="UP000676967"/>
    </source>
</evidence>
<dbReference type="SUPFAM" id="SSF52091">
    <property type="entry name" value="SpoIIaa-like"/>
    <property type="match status" value="1"/>
</dbReference>
<evidence type="ECO:0000313" key="2">
    <source>
        <dbReference type="EMBL" id="BCJ39412.1"/>
    </source>
</evidence>
<accession>A0ABM7LJH6</accession>
<dbReference type="EMBL" id="AP023356">
    <property type="protein sequence ID" value="BCJ39412.1"/>
    <property type="molecule type" value="Genomic_DNA"/>
</dbReference>
<evidence type="ECO:0000259" key="1">
    <source>
        <dbReference type="PROSITE" id="PS50801"/>
    </source>
</evidence>
<gene>
    <name evidence="2" type="ORF">Aiant_00690</name>
</gene>
<dbReference type="CDD" id="cd07043">
    <property type="entry name" value="STAS_anti-anti-sigma_factors"/>
    <property type="match status" value="1"/>
</dbReference>
<name>A0ABM7LJH6_9ACTN</name>